<comment type="caution">
    <text evidence="4">The sequence shown here is derived from an EMBL/GenBank/DDBJ whole genome shotgun (WGS) entry which is preliminary data.</text>
</comment>
<reference evidence="4 5" key="1">
    <citation type="journal article" date="2015" name="Sci. Rep.">
        <title>Genome of the facultative scuticociliatosis pathogen Pseudocohnilembus persalinus provides insight into its virulence through horizontal gene transfer.</title>
        <authorList>
            <person name="Xiong J."/>
            <person name="Wang G."/>
            <person name="Cheng J."/>
            <person name="Tian M."/>
            <person name="Pan X."/>
            <person name="Warren A."/>
            <person name="Jiang C."/>
            <person name="Yuan D."/>
            <person name="Miao W."/>
        </authorList>
    </citation>
    <scope>NUCLEOTIDE SEQUENCE [LARGE SCALE GENOMIC DNA]</scope>
    <source>
        <strain evidence="4">36N120E</strain>
    </source>
</reference>
<dbReference type="InParanoid" id="A0A0V0QA93"/>
<evidence type="ECO:0008006" key="6">
    <source>
        <dbReference type="Google" id="ProtNLM"/>
    </source>
</evidence>
<dbReference type="GO" id="GO:0005634">
    <property type="term" value="C:nucleus"/>
    <property type="evidence" value="ECO:0007669"/>
    <property type="project" value="TreeGrafter"/>
</dbReference>
<keyword evidence="2" id="KW-0175">Coiled coil</keyword>
<dbReference type="OMA" id="WSQGIED"/>
<proteinExistence type="inferred from homology"/>
<evidence type="ECO:0000256" key="2">
    <source>
        <dbReference type="SAM" id="Coils"/>
    </source>
</evidence>
<dbReference type="PANTHER" id="PTHR13261">
    <property type="entry name" value="BRCA2 AND CDKN1A INTERACTING PROTEIN"/>
    <property type="match status" value="1"/>
</dbReference>
<feature type="compositionally biased region" description="Low complexity" evidence="3">
    <location>
        <begin position="1"/>
        <end position="10"/>
    </location>
</feature>
<evidence type="ECO:0000256" key="3">
    <source>
        <dbReference type="SAM" id="MobiDB-lite"/>
    </source>
</evidence>
<evidence type="ECO:0000256" key="1">
    <source>
        <dbReference type="ARBA" id="ARBA00006781"/>
    </source>
</evidence>
<dbReference type="AlphaFoldDB" id="A0A0V0QA93"/>
<name>A0A0V0QA93_PSEPJ</name>
<comment type="similarity">
    <text evidence="1">Belongs to the BCP1 family.</text>
</comment>
<dbReference type="EMBL" id="LDAU01000222">
    <property type="protein sequence ID" value="KRW99088.1"/>
    <property type="molecule type" value="Genomic_DNA"/>
</dbReference>
<feature type="coiled-coil region" evidence="2">
    <location>
        <begin position="61"/>
        <end position="93"/>
    </location>
</feature>
<accession>A0A0V0QA93</accession>
<dbReference type="OrthoDB" id="27543at2759"/>
<feature type="region of interest" description="Disordered" evidence="3">
    <location>
        <begin position="1"/>
        <end position="33"/>
    </location>
</feature>
<evidence type="ECO:0000313" key="5">
    <source>
        <dbReference type="Proteomes" id="UP000054937"/>
    </source>
</evidence>
<gene>
    <name evidence="4" type="ORF">PPERSA_07341</name>
</gene>
<dbReference type="InterPro" id="IPR025602">
    <property type="entry name" value="BCP1_family"/>
</dbReference>
<dbReference type="PANTHER" id="PTHR13261:SF0">
    <property type="entry name" value="BRCA2 AND CDKN1A-INTERACTING PROTEIN"/>
    <property type="match status" value="1"/>
</dbReference>
<keyword evidence="5" id="KW-1185">Reference proteome</keyword>
<dbReference type="Proteomes" id="UP000054937">
    <property type="component" value="Unassembled WGS sequence"/>
</dbReference>
<evidence type="ECO:0000313" key="4">
    <source>
        <dbReference type="EMBL" id="KRW99088.1"/>
    </source>
</evidence>
<sequence>MEQNNNLKQQNKQRRNEEVSDSGSDMEEEHENLDVVKRIQDITNEDQLNPKIVYKNQVNASQKVLNEKNEVEIENENQEEDEEEKNMVNEEYDMVNVDLNFYDPNERQFHSIKNLVNGYLDGLSYNSSDLADLVIKQVQVGTMVGIDDPDEQDQQNIFGFTTTMPLDLYKNEKVIKEIANFITEKSVKHNQQHENLMKILENPQIKTGLLINERILNCSPFIVPTLHTQFLEDLKWVKEDDPEEGSKYNFDYLLVVSKVFKANKFDKTTKKHKSNNVLDEYIYQKFEDYKFLQRSQQFFVFEAQNTKNQGGVTNHNQDVQSQICYRVVYLIKWSQYQQTVPQLQQELLDMHELQQQKELLQQQQQQQEQ</sequence>
<protein>
    <recommendedName>
        <fullName evidence="6">BCCIP family protein</fullName>
    </recommendedName>
</protein>
<dbReference type="Pfam" id="PF13862">
    <property type="entry name" value="BCCIP"/>
    <property type="match status" value="1"/>
</dbReference>
<organism evidence="4 5">
    <name type="scientific">Pseudocohnilembus persalinus</name>
    <name type="common">Ciliate</name>
    <dbReference type="NCBI Taxonomy" id="266149"/>
    <lineage>
        <taxon>Eukaryota</taxon>
        <taxon>Sar</taxon>
        <taxon>Alveolata</taxon>
        <taxon>Ciliophora</taxon>
        <taxon>Intramacronucleata</taxon>
        <taxon>Oligohymenophorea</taxon>
        <taxon>Scuticociliatia</taxon>
        <taxon>Philasterida</taxon>
        <taxon>Pseudocohnilembidae</taxon>
        <taxon>Pseudocohnilembus</taxon>
    </lineage>
</organism>